<comment type="caution">
    <text evidence="2">The sequence shown here is derived from an EMBL/GenBank/DDBJ whole genome shotgun (WGS) entry which is preliminary data.</text>
</comment>
<dbReference type="EMBL" id="CACSLK010020742">
    <property type="protein sequence ID" value="CAA0821073.1"/>
    <property type="molecule type" value="Genomic_DNA"/>
</dbReference>
<reference evidence="2" key="1">
    <citation type="submission" date="2019-12" db="EMBL/GenBank/DDBJ databases">
        <authorList>
            <person name="Scholes J."/>
        </authorList>
    </citation>
    <scope>NUCLEOTIDE SEQUENCE</scope>
</reference>
<evidence type="ECO:0000313" key="2">
    <source>
        <dbReference type="EMBL" id="CAA0821073.1"/>
    </source>
</evidence>
<sequence>MRGSPSQLIKRFGVRGKGPKHGEERYKMPLIENPWGQATVKTERLGGPSPKLSDRVTEKLERTKEAASAGVEKTKAGARKVKEGASSGVNWLKLKCNKNKLFQKK</sequence>
<organism evidence="2 3">
    <name type="scientific">Striga hermonthica</name>
    <name type="common">Purple witchweed</name>
    <name type="synonym">Buchnera hermonthica</name>
    <dbReference type="NCBI Taxonomy" id="68872"/>
    <lineage>
        <taxon>Eukaryota</taxon>
        <taxon>Viridiplantae</taxon>
        <taxon>Streptophyta</taxon>
        <taxon>Embryophyta</taxon>
        <taxon>Tracheophyta</taxon>
        <taxon>Spermatophyta</taxon>
        <taxon>Magnoliopsida</taxon>
        <taxon>eudicotyledons</taxon>
        <taxon>Gunneridae</taxon>
        <taxon>Pentapetalae</taxon>
        <taxon>asterids</taxon>
        <taxon>lamiids</taxon>
        <taxon>Lamiales</taxon>
        <taxon>Orobanchaceae</taxon>
        <taxon>Buchnereae</taxon>
        <taxon>Striga</taxon>
    </lineage>
</organism>
<evidence type="ECO:0000313" key="3">
    <source>
        <dbReference type="Proteomes" id="UP001153555"/>
    </source>
</evidence>
<gene>
    <name evidence="2" type="ORF">SHERM_19075</name>
</gene>
<dbReference type="Proteomes" id="UP001153555">
    <property type="component" value="Unassembled WGS sequence"/>
</dbReference>
<dbReference type="AlphaFoldDB" id="A0A9N7N2S2"/>
<accession>A0A9N7N2S2</accession>
<feature type="compositionally biased region" description="Basic and acidic residues" evidence="1">
    <location>
        <begin position="72"/>
        <end position="83"/>
    </location>
</feature>
<proteinExistence type="predicted"/>
<keyword evidence="3" id="KW-1185">Reference proteome</keyword>
<protein>
    <submittedName>
        <fullName evidence="2">Uncharacterized protein</fullName>
    </submittedName>
</protein>
<feature type="region of interest" description="Disordered" evidence="1">
    <location>
        <begin position="1"/>
        <end position="24"/>
    </location>
</feature>
<name>A0A9N7N2S2_STRHE</name>
<feature type="region of interest" description="Disordered" evidence="1">
    <location>
        <begin position="64"/>
        <end position="84"/>
    </location>
</feature>
<dbReference type="OrthoDB" id="1905524at2759"/>
<evidence type="ECO:0000256" key="1">
    <source>
        <dbReference type="SAM" id="MobiDB-lite"/>
    </source>
</evidence>